<evidence type="ECO:0000256" key="2">
    <source>
        <dbReference type="ARBA" id="ARBA00022679"/>
    </source>
</evidence>
<dbReference type="PANTHER" id="PTHR24355">
    <property type="entry name" value="G PROTEIN-COUPLED RECEPTOR KINASE/RIBOSOMAL PROTEIN S6 KINASE"/>
    <property type="match status" value="1"/>
</dbReference>
<dbReference type="CDD" id="cd01240">
    <property type="entry name" value="PH_GRK2_subgroup"/>
    <property type="match status" value="1"/>
</dbReference>
<protein>
    <submittedName>
        <fullName evidence="7">Beta-adrenergic receptor kinase 2</fullName>
        <ecNumber evidence="7">2.7.11.15</ecNumber>
    </submittedName>
</protein>
<dbReference type="SUPFAM" id="SSF50729">
    <property type="entry name" value="PH domain-like"/>
    <property type="match status" value="1"/>
</dbReference>
<dbReference type="SMART" id="SM00233">
    <property type="entry name" value="PH"/>
    <property type="match status" value="1"/>
</dbReference>
<dbReference type="GO" id="GO:0001664">
    <property type="term" value="F:G protein-coupled receptor binding"/>
    <property type="evidence" value="ECO:0007669"/>
    <property type="project" value="TreeGrafter"/>
</dbReference>
<sequence length="190" mass="21579">LTEADQELYKNFPLVISERWQQEVAETVFDTINQEADKVELKRKAKHKFKFDTDEKESDCIIHGYIKKLGGPFTSAWQTRYAKLYPNRVELHSESGSGKPELIFMDQLDDVSSDFVMIKGENCIVLKTKDSKIVLTNPDEIGLKEWSVSLRSAHKMSLELLSNMAKKAGKIYGTEGNNKPSFMARNGNGN</sequence>
<dbReference type="GO" id="GO:0005524">
    <property type="term" value="F:ATP binding"/>
    <property type="evidence" value="ECO:0007669"/>
    <property type="project" value="UniProtKB-KW"/>
</dbReference>
<keyword evidence="1" id="KW-0723">Serine/threonine-protein kinase</keyword>
<keyword evidence="5" id="KW-0067">ATP-binding</keyword>
<reference evidence="7 8" key="1">
    <citation type="submission" date="2023-11" db="EMBL/GenBank/DDBJ databases">
        <title>Halocaridina rubra genome assembly.</title>
        <authorList>
            <person name="Smith C."/>
        </authorList>
    </citation>
    <scope>NUCLEOTIDE SEQUENCE [LARGE SCALE GENOMIC DNA]</scope>
    <source>
        <strain evidence="7">EP-1</strain>
        <tissue evidence="7">Whole</tissue>
    </source>
</reference>
<evidence type="ECO:0000256" key="3">
    <source>
        <dbReference type="ARBA" id="ARBA00022741"/>
    </source>
</evidence>
<dbReference type="GO" id="GO:0009966">
    <property type="term" value="P:regulation of signal transduction"/>
    <property type="evidence" value="ECO:0007669"/>
    <property type="project" value="TreeGrafter"/>
</dbReference>
<dbReference type="GO" id="GO:0004703">
    <property type="term" value="F:G protein-coupled receptor kinase activity"/>
    <property type="evidence" value="ECO:0007669"/>
    <property type="project" value="TreeGrafter"/>
</dbReference>
<organism evidence="7 8">
    <name type="scientific">Halocaridina rubra</name>
    <name type="common">Hawaiian red shrimp</name>
    <dbReference type="NCBI Taxonomy" id="373956"/>
    <lineage>
        <taxon>Eukaryota</taxon>
        <taxon>Metazoa</taxon>
        <taxon>Ecdysozoa</taxon>
        <taxon>Arthropoda</taxon>
        <taxon>Crustacea</taxon>
        <taxon>Multicrustacea</taxon>
        <taxon>Malacostraca</taxon>
        <taxon>Eumalacostraca</taxon>
        <taxon>Eucarida</taxon>
        <taxon>Decapoda</taxon>
        <taxon>Pleocyemata</taxon>
        <taxon>Caridea</taxon>
        <taxon>Atyoidea</taxon>
        <taxon>Atyidae</taxon>
        <taxon>Halocaridina</taxon>
    </lineage>
</organism>
<dbReference type="Gene3D" id="2.30.29.30">
    <property type="entry name" value="Pleckstrin-homology domain (PH domain)/Phosphotyrosine-binding domain (PTB)"/>
    <property type="match status" value="1"/>
</dbReference>
<evidence type="ECO:0000313" key="8">
    <source>
        <dbReference type="Proteomes" id="UP001381693"/>
    </source>
</evidence>
<dbReference type="Pfam" id="PF00169">
    <property type="entry name" value="PH"/>
    <property type="match status" value="1"/>
</dbReference>
<proteinExistence type="predicted"/>
<dbReference type="InterPro" id="IPR001849">
    <property type="entry name" value="PH_domain"/>
</dbReference>
<dbReference type="EMBL" id="JAXCGZ010012212">
    <property type="protein sequence ID" value="KAK7073708.1"/>
    <property type="molecule type" value="Genomic_DNA"/>
</dbReference>
<keyword evidence="3" id="KW-0547">Nucleotide-binding</keyword>
<evidence type="ECO:0000256" key="5">
    <source>
        <dbReference type="ARBA" id="ARBA00022840"/>
    </source>
</evidence>
<accession>A0AAN8X419</accession>
<dbReference type="PROSITE" id="PS50003">
    <property type="entry name" value="PH_DOMAIN"/>
    <property type="match status" value="1"/>
</dbReference>
<evidence type="ECO:0000259" key="6">
    <source>
        <dbReference type="PROSITE" id="PS50003"/>
    </source>
</evidence>
<dbReference type="EC" id="2.7.11.15" evidence="7"/>
<feature type="domain" description="PH" evidence="6">
    <location>
        <begin position="59"/>
        <end position="155"/>
    </location>
</feature>
<dbReference type="InterPro" id="IPR011993">
    <property type="entry name" value="PH-like_dom_sf"/>
</dbReference>
<evidence type="ECO:0000256" key="1">
    <source>
        <dbReference type="ARBA" id="ARBA00022527"/>
    </source>
</evidence>
<comment type="caution">
    <text evidence="7">The sequence shown here is derived from an EMBL/GenBank/DDBJ whole genome shotgun (WGS) entry which is preliminary data.</text>
</comment>
<dbReference type="Gene3D" id="1.10.287.1270">
    <property type="match status" value="1"/>
</dbReference>
<keyword evidence="2 7" id="KW-0808">Transferase</keyword>
<evidence type="ECO:0000313" key="7">
    <source>
        <dbReference type="EMBL" id="KAK7073708.1"/>
    </source>
</evidence>
<gene>
    <name evidence="7" type="primary">ADRBK2_1</name>
    <name evidence="7" type="ORF">SK128_007265</name>
</gene>
<name>A0AAN8X419_HALRR</name>
<feature type="non-terminal residue" evidence="7">
    <location>
        <position position="1"/>
    </location>
</feature>
<keyword evidence="7" id="KW-0675">Receptor</keyword>
<dbReference type="PANTHER" id="PTHR24355:SF18">
    <property type="entry name" value="G PROTEIN-COUPLED RECEPTOR KINASE"/>
    <property type="match status" value="1"/>
</dbReference>
<keyword evidence="4 7" id="KW-0418">Kinase</keyword>
<dbReference type="Proteomes" id="UP001381693">
    <property type="component" value="Unassembled WGS sequence"/>
</dbReference>
<dbReference type="GO" id="GO:0007186">
    <property type="term" value="P:G protein-coupled receptor signaling pathway"/>
    <property type="evidence" value="ECO:0007669"/>
    <property type="project" value="TreeGrafter"/>
</dbReference>
<evidence type="ECO:0000256" key="4">
    <source>
        <dbReference type="ARBA" id="ARBA00022777"/>
    </source>
</evidence>
<dbReference type="AlphaFoldDB" id="A0AAN8X419"/>
<keyword evidence="8" id="KW-1185">Reference proteome</keyword>
<dbReference type="GO" id="GO:0047696">
    <property type="term" value="F:beta-adrenergic receptor kinase activity"/>
    <property type="evidence" value="ECO:0007669"/>
    <property type="project" value="UniProtKB-EC"/>
</dbReference>